<proteinExistence type="predicted"/>
<reference evidence="1 2" key="1">
    <citation type="submission" date="2024-04" db="EMBL/GenBank/DDBJ databases">
        <title>Draft genome sequence of Pseudophaeobacter arcticus NBRC 116598.</title>
        <authorList>
            <person name="Miyakawa T."/>
            <person name="Kusuya Y."/>
            <person name="Miura T."/>
        </authorList>
    </citation>
    <scope>NUCLEOTIDE SEQUENCE [LARGE SCALE GENOMIC DNA]</scope>
    <source>
        <strain evidence="1 2">SU-CL00105</strain>
    </source>
</reference>
<comment type="caution">
    <text evidence="1">The sequence shown here is derived from an EMBL/GenBank/DDBJ whole genome shotgun (WGS) entry which is preliminary data.</text>
</comment>
<keyword evidence="2" id="KW-1185">Reference proteome</keyword>
<gene>
    <name evidence="1" type="ORF">NBRC116598_22630</name>
</gene>
<name>A0ABQ0ALS5_9RHOB</name>
<dbReference type="Proteomes" id="UP001441944">
    <property type="component" value="Unassembled WGS sequence"/>
</dbReference>
<dbReference type="RefSeq" id="WP_353400053.1">
    <property type="nucleotide sequence ID" value="NZ_BAABWU010000007.1"/>
</dbReference>
<sequence length="136" mass="15792">MLVKLGRPVLSNADELRRLFDTWKKELSSKALERIRRHFWSDFEAGRSLDSYVSMRDLDFLEFQEEWVLDREHLAKADVGALLDATRKYRILYVPFVFDPSRWCVMELPNPLSAAGRGLFREIGAGATRLKFGIAQ</sequence>
<evidence type="ECO:0000313" key="1">
    <source>
        <dbReference type="EMBL" id="GAA6196819.1"/>
    </source>
</evidence>
<evidence type="ECO:0000313" key="2">
    <source>
        <dbReference type="Proteomes" id="UP001441944"/>
    </source>
</evidence>
<organism evidence="1 2">
    <name type="scientific">Pseudophaeobacter arcticus</name>
    <dbReference type="NCBI Taxonomy" id="385492"/>
    <lineage>
        <taxon>Bacteria</taxon>
        <taxon>Pseudomonadati</taxon>
        <taxon>Pseudomonadota</taxon>
        <taxon>Alphaproteobacteria</taxon>
        <taxon>Rhodobacterales</taxon>
        <taxon>Paracoccaceae</taxon>
        <taxon>Pseudophaeobacter</taxon>
    </lineage>
</organism>
<protein>
    <submittedName>
        <fullName evidence="1">Uncharacterized protein</fullName>
    </submittedName>
</protein>
<accession>A0ABQ0ALS5</accession>
<dbReference type="EMBL" id="BAABWU010000007">
    <property type="protein sequence ID" value="GAA6196819.1"/>
    <property type="molecule type" value="Genomic_DNA"/>
</dbReference>